<comment type="similarity">
    <text evidence="1 5">Belongs to the TUBGCP family.</text>
</comment>
<evidence type="ECO:0000259" key="7">
    <source>
        <dbReference type="Pfam" id="PF14609"/>
    </source>
</evidence>
<proteinExistence type="inferred from homology"/>
<dbReference type="InterPro" id="IPR040457">
    <property type="entry name" value="GCP_C"/>
</dbReference>
<dbReference type="Pfam" id="PF17681">
    <property type="entry name" value="GCP_N_terminal"/>
    <property type="match status" value="1"/>
</dbReference>
<name>A0ABR3ZVV5_9LECA</name>
<accession>A0ABR3ZVV5</accession>
<dbReference type="PANTHER" id="PTHR19302">
    <property type="entry name" value="GAMMA TUBULIN COMPLEX PROTEIN"/>
    <property type="match status" value="1"/>
</dbReference>
<keyword evidence="4 5" id="KW-0206">Cytoskeleton</keyword>
<dbReference type="Pfam" id="PF14609">
    <property type="entry name" value="GCP5-Mod21_N"/>
    <property type="match status" value="1"/>
</dbReference>
<organism evidence="9 10">
    <name type="scientific">Stereocaulon virgatum</name>
    <dbReference type="NCBI Taxonomy" id="373712"/>
    <lineage>
        <taxon>Eukaryota</taxon>
        <taxon>Fungi</taxon>
        <taxon>Dikarya</taxon>
        <taxon>Ascomycota</taxon>
        <taxon>Pezizomycotina</taxon>
        <taxon>Lecanoromycetes</taxon>
        <taxon>OSLEUM clade</taxon>
        <taxon>Lecanoromycetidae</taxon>
        <taxon>Lecanorales</taxon>
        <taxon>Lecanorineae</taxon>
        <taxon>Stereocaulaceae</taxon>
        <taxon>Stereocaulon</taxon>
    </lineage>
</organism>
<dbReference type="InterPro" id="IPR007259">
    <property type="entry name" value="GCP"/>
</dbReference>
<evidence type="ECO:0000256" key="1">
    <source>
        <dbReference type="ARBA" id="ARBA00010337"/>
    </source>
</evidence>
<dbReference type="Proteomes" id="UP001590950">
    <property type="component" value="Unassembled WGS sequence"/>
</dbReference>
<sequence>MVHNAAIGALVRDLIKATAKTSSEAQLEQYKRAALRTLAESQSSRINQFHVYARLEGLVEKARILNNDPLADALHLRLTELSSRSDKWTPEVLSLLLQLSDRPVHNNKVEDLILLEPGPSFAPLTWSDIVADDPLDNQDSIWDNVDFAGDGSDEEEVLRTDISDSSAQTPDSSLLDDKRVEAQLGDLLRPKDDPALHLIVDAQFWRPKARVDSMEDPEAGKDHPPELLLTESQIIREVIFMLLGLPTTVFDLDANERLVVSAGLGIRHVSPASVIHLLGNFAKIGDQLRIVRRWIHRETLLTLEQTFQAAIETRLGDLDLSLNEIHAQFLKPRTETVPSLLQVYSEVYRRSQLMQQTADILMSLKPVRPFGVLECLYEKTCANQSIGNTDGYEYMAKLFFECFQAYIRPVKSWMETGQLRKNDQIMFIKENQDEVPLTSLWNDQYHLVREGNDDLYAPNFLHVAAMKIFNTGKSVHFLRHLGYEGRRPGMQAVADPIMTFENVCNPADLGTLSPFPELFNEAFDTFIASSYHSSASMLRAQLEAKCGLRRVLDALEYIYFFRNGALSTDIALKIFQRIDHGSARWNDNFALTEVFRKTFSAISCIDVDSLDVRSTRTIGRGKPHQARRSMGALEDLRVIYALPWPIANIVKIESLMIYEHIFVLLTQIRRAKYLLQMQKLPENRSLAMEKDLLLIYGLHHRLLWFADTVLTYVTDMVLLASTIDMRLKMMRAEDVDAMVAVHEAYISQLQSQCLFTKQHGPIRQAIMSLLDLTVLFSDIQASYTMQTTLSTSENMQTKQHIIADSDSDDDEIDHYQVGDAVANSVSDAGLSNTDRLKSMDDTFRKLHGYVTAAVQGISKAESGTCWEMLATSLAVGLACP</sequence>
<dbReference type="InterPro" id="IPR032797">
    <property type="entry name" value="Mod21_N"/>
</dbReference>
<keyword evidence="2 5" id="KW-0963">Cytoplasm</keyword>
<feature type="domain" description="Gamma-Tubulin ring complex non-core subunit mod21 N-terminal" evidence="7">
    <location>
        <begin position="64"/>
        <end position="150"/>
    </location>
</feature>
<evidence type="ECO:0000256" key="4">
    <source>
        <dbReference type="ARBA" id="ARBA00023212"/>
    </source>
</evidence>
<dbReference type="Pfam" id="PF04130">
    <property type="entry name" value="GCP_C_terminal"/>
    <property type="match status" value="1"/>
</dbReference>
<evidence type="ECO:0000313" key="10">
    <source>
        <dbReference type="Proteomes" id="UP001590950"/>
    </source>
</evidence>
<gene>
    <name evidence="9" type="ORF">N7G274_009457</name>
</gene>
<evidence type="ECO:0000256" key="5">
    <source>
        <dbReference type="RuleBase" id="RU363050"/>
    </source>
</evidence>
<dbReference type="EMBL" id="JBEFKJ010000037">
    <property type="protein sequence ID" value="KAL2037732.1"/>
    <property type="molecule type" value="Genomic_DNA"/>
</dbReference>
<protein>
    <recommendedName>
        <fullName evidence="5">Spindle pole body component</fullName>
    </recommendedName>
</protein>
<comment type="subcellular location">
    <subcellularLocation>
        <location evidence="5">Cytoplasm</location>
        <location evidence="5">Cytoskeleton</location>
        <location evidence="5">Microtubule organizing center</location>
    </subcellularLocation>
</comment>
<evidence type="ECO:0000256" key="3">
    <source>
        <dbReference type="ARBA" id="ARBA00022701"/>
    </source>
</evidence>
<dbReference type="CDD" id="cd22572">
    <property type="entry name" value="GCP5_NTD"/>
    <property type="match status" value="1"/>
</dbReference>
<evidence type="ECO:0000313" key="9">
    <source>
        <dbReference type="EMBL" id="KAL2037732.1"/>
    </source>
</evidence>
<comment type="caution">
    <text evidence="9">The sequence shown here is derived from an EMBL/GenBank/DDBJ whole genome shotgun (WGS) entry which is preliminary data.</text>
</comment>
<dbReference type="PANTHER" id="PTHR19302:SF33">
    <property type="entry name" value="GAMMA-TUBULIN COMPLEX COMPONENT 5"/>
    <property type="match status" value="1"/>
</dbReference>
<evidence type="ECO:0000256" key="2">
    <source>
        <dbReference type="ARBA" id="ARBA00022490"/>
    </source>
</evidence>
<feature type="domain" description="Gamma tubulin complex component protein N-terminal" evidence="8">
    <location>
        <begin position="235"/>
        <end position="538"/>
    </location>
</feature>
<evidence type="ECO:0000259" key="8">
    <source>
        <dbReference type="Pfam" id="PF17681"/>
    </source>
</evidence>
<dbReference type="Gene3D" id="1.20.120.1900">
    <property type="entry name" value="Gamma-tubulin complex, C-terminal domain"/>
    <property type="match status" value="1"/>
</dbReference>
<dbReference type="InterPro" id="IPR041470">
    <property type="entry name" value="GCP_N"/>
</dbReference>
<dbReference type="InterPro" id="IPR059169">
    <property type="entry name" value="GCP5_N_ext"/>
</dbReference>
<dbReference type="InterPro" id="IPR042241">
    <property type="entry name" value="GCP_C_sf"/>
</dbReference>
<keyword evidence="10" id="KW-1185">Reference proteome</keyword>
<keyword evidence="3 5" id="KW-0493">Microtubule</keyword>
<evidence type="ECO:0000259" key="6">
    <source>
        <dbReference type="Pfam" id="PF04130"/>
    </source>
</evidence>
<feature type="domain" description="Gamma tubulin complex component C-terminal" evidence="6">
    <location>
        <begin position="551"/>
        <end position="871"/>
    </location>
</feature>
<reference evidence="9 10" key="1">
    <citation type="submission" date="2024-09" db="EMBL/GenBank/DDBJ databases">
        <title>Rethinking Asexuality: The Enigmatic Case of Functional Sexual Genes in Lepraria (Stereocaulaceae).</title>
        <authorList>
            <person name="Doellman M."/>
            <person name="Sun Y."/>
            <person name="Barcenas-Pena A."/>
            <person name="Lumbsch H.T."/>
            <person name="Grewe F."/>
        </authorList>
    </citation>
    <scope>NUCLEOTIDE SEQUENCE [LARGE SCALE GENOMIC DNA]</scope>
    <source>
        <strain evidence="9 10">Mercado 3170</strain>
    </source>
</reference>